<feature type="transmembrane region" description="Helical" evidence="8">
    <location>
        <begin position="91"/>
        <end position="108"/>
    </location>
</feature>
<keyword evidence="7" id="KW-0479">Metal-binding</keyword>
<dbReference type="PANTHER" id="PTHR20855">
    <property type="entry name" value="ADIPOR/PROGESTIN RECEPTOR-RELATED"/>
    <property type="match status" value="1"/>
</dbReference>
<dbReference type="Proteomes" id="UP000580043">
    <property type="component" value="Unassembled WGS sequence"/>
</dbReference>
<comment type="similarity">
    <text evidence="2">Belongs to the UPF0073 (Hly-III) family.</text>
</comment>
<feature type="binding site" evidence="7">
    <location>
        <position position="196"/>
    </location>
    <ligand>
        <name>Zn(2+)</name>
        <dbReference type="ChEBI" id="CHEBI:29105"/>
    </ligand>
</feature>
<dbReference type="PANTHER" id="PTHR20855:SF3">
    <property type="entry name" value="LD03007P"/>
    <property type="match status" value="1"/>
</dbReference>
<keyword evidence="5 8" id="KW-1133">Transmembrane helix</keyword>
<evidence type="ECO:0000256" key="7">
    <source>
        <dbReference type="PIRSR" id="PIRSR604254-1"/>
    </source>
</evidence>
<name>A0A848FZQ1_9RHOO</name>
<feature type="transmembrane region" description="Helical" evidence="8">
    <location>
        <begin position="168"/>
        <end position="187"/>
    </location>
</feature>
<dbReference type="GO" id="GO:0046872">
    <property type="term" value="F:metal ion binding"/>
    <property type="evidence" value="ECO:0007669"/>
    <property type="project" value="UniProtKB-KW"/>
</dbReference>
<keyword evidence="3" id="KW-1003">Cell membrane</keyword>
<evidence type="ECO:0000313" key="9">
    <source>
        <dbReference type="EMBL" id="NML24502.1"/>
    </source>
</evidence>
<dbReference type="GO" id="GO:0005886">
    <property type="term" value="C:plasma membrane"/>
    <property type="evidence" value="ECO:0007669"/>
    <property type="project" value="UniProtKB-SubCell"/>
</dbReference>
<evidence type="ECO:0000256" key="5">
    <source>
        <dbReference type="ARBA" id="ARBA00022989"/>
    </source>
</evidence>
<gene>
    <name evidence="9" type="ORF">HHL15_02000</name>
</gene>
<comment type="caution">
    <text evidence="9">The sequence shown here is derived from an EMBL/GenBank/DDBJ whole genome shotgun (WGS) entry which is preliminary data.</text>
</comment>
<feature type="transmembrane region" description="Helical" evidence="8">
    <location>
        <begin position="199"/>
        <end position="218"/>
    </location>
</feature>
<feature type="binding site" evidence="7">
    <location>
        <position position="71"/>
    </location>
    <ligand>
        <name>Zn(2+)</name>
        <dbReference type="ChEBI" id="CHEBI:29105"/>
    </ligand>
</feature>
<keyword evidence="7" id="KW-0862">Zinc</keyword>
<evidence type="ECO:0000313" key="10">
    <source>
        <dbReference type="Proteomes" id="UP000580043"/>
    </source>
</evidence>
<feature type="binding site" evidence="7">
    <location>
        <position position="200"/>
    </location>
    <ligand>
        <name>Zn(2+)</name>
        <dbReference type="ChEBI" id="CHEBI:29105"/>
    </ligand>
</feature>
<evidence type="ECO:0000256" key="2">
    <source>
        <dbReference type="ARBA" id="ARBA00008488"/>
    </source>
</evidence>
<keyword evidence="10" id="KW-1185">Reference proteome</keyword>
<sequence length="219" mass="23398">MEGSKMRDRPQSAAEELANSISHGLGFVLALIAAPDLIASSAQQGRPANILGACVFAGTMVMLYLSSMLYHAAPAHNSRAKRLLGKLDHGAIYLFIAGSYTPFALGVLDGAWGWTLLGLVWGLAAVGLVLKALDRLSNPYLSTGLYLLMGWLVVIAAVPLIERVSPTGLAWLVAGGLAYTGGVVFYLTDARLKFGHFIWHLFVMAGTSCHFFAVLWYAG</sequence>
<comment type="subcellular location">
    <subcellularLocation>
        <location evidence="1">Cell membrane</location>
        <topology evidence="1">Multi-pass membrane protein</topology>
    </subcellularLocation>
</comment>
<evidence type="ECO:0000256" key="1">
    <source>
        <dbReference type="ARBA" id="ARBA00004651"/>
    </source>
</evidence>
<evidence type="ECO:0000256" key="4">
    <source>
        <dbReference type="ARBA" id="ARBA00022692"/>
    </source>
</evidence>
<feature type="transmembrane region" description="Helical" evidence="8">
    <location>
        <begin position="145"/>
        <end position="162"/>
    </location>
</feature>
<keyword evidence="6 8" id="KW-0472">Membrane</keyword>
<feature type="transmembrane region" description="Helical" evidence="8">
    <location>
        <begin position="50"/>
        <end position="70"/>
    </location>
</feature>
<dbReference type="Pfam" id="PF03006">
    <property type="entry name" value="HlyIII"/>
    <property type="match status" value="1"/>
</dbReference>
<evidence type="ECO:0000256" key="3">
    <source>
        <dbReference type="ARBA" id="ARBA00022475"/>
    </source>
</evidence>
<dbReference type="InterPro" id="IPR004254">
    <property type="entry name" value="AdipoR/HlyIII-related"/>
</dbReference>
<protein>
    <submittedName>
        <fullName evidence="9">Hemolysin III family protein</fullName>
    </submittedName>
</protein>
<proteinExistence type="inferred from homology"/>
<evidence type="ECO:0000256" key="6">
    <source>
        <dbReference type="ARBA" id="ARBA00023136"/>
    </source>
</evidence>
<dbReference type="InterPro" id="IPR005744">
    <property type="entry name" value="Hy-lIII"/>
</dbReference>
<dbReference type="NCBIfam" id="TIGR01065">
    <property type="entry name" value="hlyIII"/>
    <property type="match status" value="1"/>
</dbReference>
<evidence type="ECO:0000256" key="8">
    <source>
        <dbReference type="SAM" id="Phobius"/>
    </source>
</evidence>
<keyword evidence="4 8" id="KW-0812">Transmembrane</keyword>
<accession>A0A848FZQ1</accession>
<feature type="transmembrane region" description="Helical" evidence="8">
    <location>
        <begin position="114"/>
        <end position="133"/>
    </location>
</feature>
<feature type="transmembrane region" description="Helical" evidence="8">
    <location>
        <begin position="21"/>
        <end position="38"/>
    </location>
</feature>
<dbReference type="EMBL" id="JABBGA010000001">
    <property type="protein sequence ID" value="NML24502.1"/>
    <property type="molecule type" value="Genomic_DNA"/>
</dbReference>
<dbReference type="GO" id="GO:0140911">
    <property type="term" value="F:pore-forming activity"/>
    <property type="evidence" value="ECO:0007669"/>
    <property type="project" value="InterPro"/>
</dbReference>
<dbReference type="AlphaFoldDB" id="A0A848FZQ1"/>
<organism evidence="9 10">
    <name type="scientific">Zoogloea dura</name>
    <dbReference type="NCBI Taxonomy" id="2728840"/>
    <lineage>
        <taxon>Bacteria</taxon>
        <taxon>Pseudomonadati</taxon>
        <taxon>Pseudomonadota</taxon>
        <taxon>Betaproteobacteria</taxon>
        <taxon>Rhodocyclales</taxon>
        <taxon>Zoogloeaceae</taxon>
        <taxon>Zoogloea</taxon>
    </lineage>
</organism>
<reference evidence="9 10" key="1">
    <citation type="submission" date="2020-04" db="EMBL/GenBank/DDBJ databases">
        <title>Zoogloea sp. G-4-1-14 isolated from soil.</title>
        <authorList>
            <person name="Dahal R.H."/>
        </authorList>
    </citation>
    <scope>NUCLEOTIDE SEQUENCE [LARGE SCALE GENOMIC DNA]</scope>
    <source>
        <strain evidence="9 10">G-4-1-14</strain>
    </source>
</reference>